<dbReference type="Pfam" id="PF00990">
    <property type="entry name" value="GGDEF"/>
    <property type="match status" value="1"/>
</dbReference>
<dbReference type="InterPro" id="IPR001633">
    <property type="entry name" value="EAL_dom"/>
</dbReference>
<dbReference type="Gene3D" id="3.30.450.20">
    <property type="entry name" value="PAS domain"/>
    <property type="match status" value="2"/>
</dbReference>
<dbReference type="InterPro" id="IPR000700">
    <property type="entry name" value="PAS-assoc_C"/>
</dbReference>
<dbReference type="SMART" id="SM00091">
    <property type="entry name" value="PAS"/>
    <property type="match status" value="2"/>
</dbReference>
<dbReference type="PANTHER" id="PTHR44757:SF4">
    <property type="entry name" value="DIGUANYLATE CYCLASE DGCE-RELATED"/>
    <property type="match status" value="1"/>
</dbReference>
<dbReference type="InterPro" id="IPR035965">
    <property type="entry name" value="PAS-like_dom_sf"/>
</dbReference>
<accession>A0ABU4X3D9</accession>
<dbReference type="PROSITE" id="PS50883">
    <property type="entry name" value="EAL"/>
    <property type="match status" value="1"/>
</dbReference>
<feature type="domain" description="PAS" evidence="1">
    <location>
        <begin position="34"/>
        <end position="87"/>
    </location>
</feature>
<evidence type="ECO:0000313" key="5">
    <source>
        <dbReference type="EMBL" id="MDX8442251.1"/>
    </source>
</evidence>
<comment type="caution">
    <text evidence="5">The sequence shown here is derived from an EMBL/GenBank/DDBJ whole genome shotgun (WGS) entry which is preliminary data.</text>
</comment>
<dbReference type="SMART" id="SM00267">
    <property type="entry name" value="GGDEF"/>
    <property type="match status" value="1"/>
</dbReference>
<dbReference type="NCBIfam" id="TIGR00254">
    <property type="entry name" value="GGDEF"/>
    <property type="match status" value="1"/>
</dbReference>
<dbReference type="CDD" id="cd01949">
    <property type="entry name" value="GGDEF"/>
    <property type="match status" value="1"/>
</dbReference>
<feature type="domain" description="EAL" evidence="3">
    <location>
        <begin position="438"/>
        <end position="692"/>
    </location>
</feature>
<dbReference type="InterPro" id="IPR035919">
    <property type="entry name" value="EAL_sf"/>
</dbReference>
<dbReference type="Gene3D" id="2.10.70.100">
    <property type="match status" value="1"/>
</dbReference>
<dbReference type="PROSITE" id="PS50113">
    <property type="entry name" value="PAC"/>
    <property type="match status" value="2"/>
</dbReference>
<dbReference type="PROSITE" id="PS50887">
    <property type="entry name" value="GGDEF"/>
    <property type="match status" value="1"/>
</dbReference>
<feature type="domain" description="PAC" evidence="2">
    <location>
        <begin position="84"/>
        <end position="137"/>
    </location>
</feature>
<dbReference type="SMART" id="SM00052">
    <property type="entry name" value="EAL"/>
    <property type="match status" value="1"/>
</dbReference>
<dbReference type="InterPro" id="IPR000160">
    <property type="entry name" value="GGDEF_dom"/>
</dbReference>
<keyword evidence="6" id="KW-1185">Reference proteome</keyword>
<dbReference type="PROSITE" id="PS50112">
    <property type="entry name" value="PAS"/>
    <property type="match status" value="1"/>
</dbReference>
<dbReference type="EMBL" id="JAVIIS010000035">
    <property type="protein sequence ID" value="MDX8442251.1"/>
    <property type="molecule type" value="Genomic_DNA"/>
</dbReference>
<dbReference type="SMART" id="SM00086">
    <property type="entry name" value="PAC"/>
    <property type="match status" value="2"/>
</dbReference>
<dbReference type="SUPFAM" id="SSF55073">
    <property type="entry name" value="Nucleotide cyclase"/>
    <property type="match status" value="1"/>
</dbReference>
<proteinExistence type="predicted"/>
<dbReference type="NCBIfam" id="TIGR00229">
    <property type="entry name" value="sensory_box"/>
    <property type="match status" value="2"/>
</dbReference>
<dbReference type="RefSeq" id="WP_320216240.1">
    <property type="nucleotide sequence ID" value="NZ_JAVIIS010000035.1"/>
</dbReference>
<dbReference type="SUPFAM" id="SSF55785">
    <property type="entry name" value="PYP-like sensor domain (PAS domain)"/>
    <property type="match status" value="2"/>
</dbReference>
<dbReference type="Gene3D" id="3.20.20.450">
    <property type="entry name" value="EAL domain"/>
    <property type="match status" value="1"/>
</dbReference>
<dbReference type="CDD" id="cd00130">
    <property type="entry name" value="PAS"/>
    <property type="match status" value="2"/>
</dbReference>
<feature type="domain" description="GGDEF" evidence="4">
    <location>
        <begin position="294"/>
        <end position="427"/>
    </location>
</feature>
<name>A0ABU4X3D9_9HYPH</name>
<dbReference type="InterPro" id="IPR001610">
    <property type="entry name" value="PAC"/>
</dbReference>
<evidence type="ECO:0000259" key="2">
    <source>
        <dbReference type="PROSITE" id="PS50113"/>
    </source>
</evidence>
<dbReference type="InterPro" id="IPR043128">
    <property type="entry name" value="Rev_trsase/Diguanyl_cyclase"/>
</dbReference>
<dbReference type="InterPro" id="IPR029787">
    <property type="entry name" value="Nucleotide_cyclase"/>
</dbReference>
<dbReference type="Pfam" id="PF08447">
    <property type="entry name" value="PAS_3"/>
    <property type="match status" value="2"/>
</dbReference>
<evidence type="ECO:0000313" key="6">
    <source>
        <dbReference type="Proteomes" id="UP001272097"/>
    </source>
</evidence>
<dbReference type="SUPFAM" id="SSF141868">
    <property type="entry name" value="EAL domain-like"/>
    <property type="match status" value="1"/>
</dbReference>
<organism evidence="5 6">
    <name type="scientific">Mesorhizobium australafricanum</name>
    <dbReference type="NCBI Taxonomy" id="3072311"/>
    <lineage>
        <taxon>Bacteria</taxon>
        <taxon>Pseudomonadati</taxon>
        <taxon>Pseudomonadota</taxon>
        <taxon>Alphaproteobacteria</taxon>
        <taxon>Hyphomicrobiales</taxon>
        <taxon>Phyllobacteriaceae</taxon>
        <taxon>Mesorhizobium</taxon>
    </lineage>
</organism>
<dbReference type="Gene3D" id="3.30.70.270">
    <property type="match status" value="1"/>
</dbReference>
<dbReference type="PANTHER" id="PTHR44757">
    <property type="entry name" value="DIGUANYLATE CYCLASE DGCP"/>
    <property type="match status" value="1"/>
</dbReference>
<feature type="domain" description="PAC" evidence="2">
    <location>
        <begin position="213"/>
        <end position="264"/>
    </location>
</feature>
<dbReference type="Pfam" id="PF00563">
    <property type="entry name" value="EAL"/>
    <property type="match status" value="1"/>
</dbReference>
<protein>
    <submittedName>
        <fullName evidence="5">EAL domain-containing protein</fullName>
    </submittedName>
</protein>
<evidence type="ECO:0000259" key="1">
    <source>
        <dbReference type="PROSITE" id="PS50112"/>
    </source>
</evidence>
<dbReference type="InterPro" id="IPR000014">
    <property type="entry name" value="PAS"/>
</dbReference>
<sequence length="705" mass="77117">MADDDKRNGKFWALALDRAHLGLWDWNLSTGDCYYSPTWSKMLGYEAGELANTSDLWLTLTHPDDRQRAQESGDRHIAGLVDSIETELRLRHKDGHWVWVLDRGGIVERDADGKPLRLMGVQTDITRQKEAEAALEQVNIRFRLALAASGTGIWHHDIGTRKSYWDARSREIFGLVADKDEVDAGLWHTFLHPDDKEATERAHLLPTGSNDVVASQYRIIRRDGQVRHLESLVRFVADVGSAGQVLGTVRDITEEKTRAEGLAFAARHDALTGLLNRSAFDRLLAENIAQAERLPLAVFYVDLDYFKALNDYAGHAAGDLALKSVAAGILTSLPASAHAARLGGDEFALMVPNCNDACAEHLARAVLAAVRDADLGSAVTSRRLAASIGIAFVRDRKMSVADALACADDACYAAKAGGRDRFAVFSPESVAGSFGLNAARLAADLVDAMEDGRLKLYGQEIHKLGLPWQDSRHVEVLARLEGRNGKMIPPVDFVPVAERFGLAARLDRWIIHTAMLRHGEAMRAGAISLDFNLSAQTLSDPQLWSFVDQAIAESGAPPSAVGFEITETAAVTNFDAAEAFVRRARERHCRVSLDDFGAGMSSFEYLRRFPVDAIKIDGSFVEHIADSRFDREIVSAITGIARSMGASVVAEKVEEKNALEILMGMGVAYGQGYFLHRPEPLEAIVARAIGGTVSPERPHARLGVK</sequence>
<dbReference type="InterPro" id="IPR052155">
    <property type="entry name" value="Biofilm_reg_signaling"/>
</dbReference>
<evidence type="ECO:0000259" key="4">
    <source>
        <dbReference type="PROSITE" id="PS50887"/>
    </source>
</evidence>
<evidence type="ECO:0000259" key="3">
    <source>
        <dbReference type="PROSITE" id="PS50883"/>
    </source>
</evidence>
<gene>
    <name evidence="5" type="ORF">RFM51_21925</name>
</gene>
<dbReference type="InterPro" id="IPR013655">
    <property type="entry name" value="PAS_fold_3"/>
</dbReference>
<dbReference type="Proteomes" id="UP001272097">
    <property type="component" value="Unassembled WGS sequence"/>
</dbReference>
<dbReference type="CDD" id="cd01948">
    <property type="entry name" value="EAL"/>
    <property type="match status" value="1"/>
</dbReference>
<reference evidence="5 6" key="1">
    <citation type="submission" date="2023-08" db="EMBL/GenBank/DDBJ databases">
        <title>Implementing the SeqCode for naming new Mesorhizobium species isolated from Vachellia karroo root nodules.</title>
        <authorList>
            <person name="Van Lill M."/>
        </authorList>
    </citation>
    <scope>NUCLEOTIDE SEQUENCE [LARGE SCALE GENOMIC DNA]</scope>
    <source>
        <strain evidence="5 6">VK3E</strain>
    </source>
</reference>